<dbReference type="Proteomes" id="UP000050761">
    <property type="component" value="Unassembled WGS sequence"/>
</dbReference>
<dbReference type="AlphaFoldDB" id="A0A183FGC4"/>
<dbReference type="WBParaSite" id="HPBE_0000569301-mRNA-1">
    <property type="protein sequence ID" value="HPBE_0000569301-mRNA-1"/>
    <property type="gene ID" value="HPBE_0000569301"/>
</dbReference>
<organism evidence="2 3">
    <name type="scientific">Heligmosomoides polygyrus</name>
    <name type="common">Parasitic roundworm</name>
    <dbReference type="NCBI Taxonomy" id="6339"/>
    <lineage>
        <taxon>Eukaryota</taxon>
        <taxon>Metazoa</taxon>
        <taxon>Ecdysozoa</taxon>
        <taxon>Nematoda</taxon>
        <taxon>Chromadorea</taxon>
        <taxon>Rhabditida</taxon>
        <taxon>Rhabditina</taxon>
        <taxon>Rhabditomorpha</taxon>
        <taxon>Strongyloidea</taxon>
        <taxon>Heligmosomidae</taxon>
        <taxon>Heligmosomoides</taxon>
    </lineage>
</organism>
<accession>A0A183FGC4</accession>
<evidence type="ECO:0000313" key="3">
    <source>
        <dbReference type="WBParaSite" id="HPBE_0000569301-mRNA-1"/>
    </source>
</evidence>
<dbReference type="PANTHER" id="PTHR46068:SF1">
    <property type="entry name" value="TRANSPOSASE IS30-LIKE HTH DOMAIN-CONTAINING PROTEIN"/>
    <property type="match status" value="1"/>
</dbReference>
<reference evidence="1 2" key="1">
    <citation type="submission" date="2018-11" db="EMBL/GenBank/DDBJ databases">
        <authorList>
            <consortium name="Pathogen Informatics"/>
        </authorList>
    </citation>
    <scope>NUCLEOTIDE SEQUENCE [LARGE SCALE GENOMIC DNA]</scope>
</reference>
<evidence type="ECO:0000313" key="2">
    <source>
        <dbReference type="Proteomes" id="UP000050761"/>
    </source>
</evidence>
<evidence type="ECO:0000313" key="1">
    <source>
        <dbReference type="EMBL" id="VDO65510.1"/>
    </source>
</evidence>
<proteinExistence type="predicted"/>
<sequence>MIWGATTSDGKMSLVFVDVEVELKEEMYLKLVLGNDPDPFLTSGTSHGAFSKTRLLHTSRVSSSSGVNASFHIVHEEWPSKSSVLNPLDFSAWSGSELQNTATGHNNLDSLKAAFTKAWTDLHEDYLHASCDAFMTRLRSCMRV</sequence>
<protein>
    <submittedName>
        <fullName evidence="1 3">Uncharacterized protein</fullName>
    </submittedName>
</protein>
<reference evidence="3" key="2">
    <citation type="submission" date="2019-09" db="UniProtKB">
        <authorList>
            <consortium name="WormBaseParasite"/>
        </authorList>
    </citation>
    <scope>IDENTIFICATION</scope>
</reference>
<keyword evidence="2" id="KW-1185">Reference proteome</keyword>
<dbReference type="PANTHER" id="PTHR46068">
    <property type="entry name" value="PROTEIN CBG27172"/>
    <property type="match status" value="1"/>
</dbReference>
<name>A0A183FGC4_HELPZ</name>
<dbReference type="Gene3D" id="3.30.420.10">
    <property type="entry name" value="Ribonuclease H-like superfamily/Ribonuclease H"/>
    <property type="match status" value="1"/>
</dbReference>
<dbReference type="OrthoDB" id="5869931at2759"/>
<gene>
    <name evidence="1" type="ORF">HPBE_LOCUS5694</name>
</gene>
<dbReference type="GO" id="GO:0003676">
    <property type="term" value="F:nucleic acid binding"/>
    <property type="evidence" value="ECO:0007669"/>
    <property type="project" value="InterPro"/>
</dbReference>
<dbReference type="InterPro" id="IPR036397">
    <property type="entry name" value="RNaseH_sf"/>
</dbReference>
<accession>A0A3P7WW46</accession>
<dbReference type="EMBL" id="UZAH01025521">
    <property type="protein sequence ID" value="VDO65510.1"/>
    <property type="molecule type" value="Genomic_DNA"/>
</dbReference>